<evidence type="ECO:0000256" key="1">
    <source>
        <dbReference type="SAM" id="MobiDB-lite"/>
    </source>
</evidence>
<sequence>MGFHIPDSPRPGHSHAPTWADGTCQTVSTGTSTSSDASTETTIEFRENFAAHRRRRRNAMIPIPVIDIVGSPRTPPIGLTTDHRLALLQFQEQLRRQGLMGESQDPKHPTSREASTDAGHGHLRLDIP</sequence>
<evidence type="ECO:0000313" key="2">
    <source>
        <dbReference type="EMBL" id="TMW62923.1"/>
    </source>
</evidence>
<dbReference type="Proteomes" id="UP000794436">
    <property type="component" value="Unassembled WGS sequence"/>
</dbReference>
<gene>
    <name evidence="2" type="ORF">Poli38472_005541</name>
</gene>
<reference evidence="2" key="1">
    <citation type="submission" date="2019-03" db="EMBL/GenBank/DDBJ databases">
        <title>Long read genome sequence of the mycoparasitic Pythium oligandrum ATCC 38472 isolated from sugarbeet rhizosphere.</title>
        <authorList>
            <person name="Gaulin E."/>
        </authorList>
    </citation>
    <scope>NUCLEOTIDE SEQUENCE</scope>
    <source>
        <strain evidence="2">ATCC 38472_TT</strain>
    </source>
</reference>
<evidence type="ECO:0000313" key="3">
    <source>
        <dbReference type="Proteomes" id="UP000794436"/>
    </source>
</evidence>
<proteinExistence type="predicted"/>
<dbReference type="EMBL" id="SPLM01000073">
    <property type="protein sequence ID" value="TMW62923.1"/>
    <property type="molecule type" value="Genomic_DNA"/>
</dbReference>
<feature type="compositionally biased region" description="Basic and acidic residues" evidence="1">
    <location>
        <begin position="104"/>
        <end position="128"/>
    </location>
</feature>
<name>A0A8K1FLQ5_PYTOL</name>
<feature type="compositionally biased region" description="Low complexity" evidence="1">
    <location>
        <begin position="23"/>
        <end position="41"/>
    </location>
</feature>
<feature type="region of interest" description="Disordered" evidence="1">
    <location>
        <begin position="98"/>
        <end position="128"/>
    </location>
</feature>
<organism evidence="2 3">
    <name type="scientific">Pythium oligandrum</name>
    <name type="common">Mycoparasitic fungus</name>
    <dbReference type="NCBI Taxonomy" id="41045"/>
    <lineage>
        <taxon>Eukaryota</taxon>
        <taxon>Sar</taxon>
        <taxon>Stramenopiles</taxon>
        <taxon>Oomycota</taxon>
        <taxon>Peronosporomycetes</taxon>
        <taxon>Pythiales</taxon>
        <taxon>Pythiaceae</taxon>
        <taxon>Pythium</taxon>
    </lineage>
</organism>
<keyword evidence="3" id="KW-1185">Reference proteome</keyword>
<dbReference type="AlphaFoldDB" id="A0A8K1FLQ5"/>
<protein>
    <submittedName>
        <fullName evidence="2">Uncharacterized protein</fullName>
    </submittedName>
</protein>
<accession>A0A8K1FLQ5</accession>
<feature type="region of interest" description="Disordered" evidence="1">
    <location>
        <begin position="1"/>
        <end position="41"/>
    </location>
</feature>
<comment type="caution">
    <text evidence="2">The sequence shown here is derived from an EMBL/GenBank/DDBJ whole genome shotgun (WGS) entry which is preliminary data.</text>
</comment>